<sequence length="73" mass="8510">MYVSPYRSQATRHQAFWYHEKKTKETAVHTKEPVGPGRNMPKEPSERQVGRVYMSPEEPSEWKTAECEDGRGD</sequence>
<comment type="caution">
    <text evidence="2">The sequence shown here is derived from an EMBL/GenBank/DDBJ whole genome shotgun (WGS) entry which is preliminary data.</text>
</comment>
<dbReference type="AlphaFoldDB" id="A0A401PI58"/>
<organism evidence="2 3">
    <name type="scientific">Scyliorhinus torazame</name>
    <name type="common">Cloudy catshark</name>
    <name type="synonym">Catulus torazame</name>
    <dbReference type="NCBI Taxonomy" id="75743"/>
    <lineage>
        <taxon>Eukaryota</taxon>
        <taxon>Metazoa</taxon>
        <taxon>Chordata</taxon>
        <taxon>Craniata</taxon>
        <taxon>Vertebrata</taxon>
        <taxon>Chondrichthyes</taxon>
        <taxon>Elasmobranchii</taxon>
        <taxon>Galeomorphii</taxon>
        <taxon>Galeoidea</taxon>
        <taxon>Carcharhiniformes</taxon>
        <taxon>Scyliorhinidae</taxon>
        <taxon>Scyliorhinus</taxon>
    </lineage>
</organism>
<proteinExistence type="predicted"/>
<accession>A0A401PI58</accession>
<reference evidence="2 3" key="1">
    <citation type="journal article" date="2018" name="Nat. Ecol. Evol.">
        <title>Shark genomes provide insights into elasmobranch evolution and the origin of vertebrates.</title>
        <authorList>
            <person name="Hara Y"/>
            <person name="Yamaguchi K"/>
            <person name="Onimaru K"/>
            <person name="Kadota M"/>
            <person name="Koyanagi M"/>
            <person name="Keeley SD"/>
            <person name="Tatsumi K"/>
            <person name="Tanaka K"/>
            <person name="Motone F"/>
            <person name="Kageyama Y"/>
            <person name="Nozu R"/>
            <person name="Adachi N"/>
            <person name="Nishimura O"/>
            <person name="Nakagawa R"/>
            <person name="Tanegashima C"/>
            <person name="Kiyatake I"/>
            <person name="Matsumoto R"/>
            <person name="Murakumo K"/>
            <person name="Nishida K"/>
            <person name="Terakita A"/>
            <person name="Kuratani S"/>
            <person name="Sato K"/>
            <person name="Hyodo S Kuraku.S."/>
        </authorList>
    </citation>
    <scope>NUCLEOTIDE SEQUENCE [LARGE SCALE GENOMIC DNA]</scope>
</reference>
<dbReference type="EMBL" id="BFAA01002183">
    <property type="protein sequence ID" value="GCB72778.1"/>
    <property type="molecule type" value="Genomic_DNA"/>
</dbReference>
<name>A0A401PI58_SCYTO</name>
<evidence type="ECO:0000256" key="1">
    <source>
        <dbReference type="SAM" id="MobiDB-lite"/>
    </source>
</evidence>
<gene>
    <name evidence="2" type="ORF">scyTo_0006462</name>
</gene>
<evidence type="ECO:0000313" key="2">
    <source>
        <dbReference type="EMBL" id="GCB72778.1"/>
    </source>
</evidence>
<feature type="region of interest" description="Disordered" evidence="1">
    <location>
        <begin position="24"/>
        <end position="73"/>
    </location>
</feature>
<protein>
    <submittedName>
        <fullName evidence="2">Uncharacterized protein</fullName>
    </submittedName>
</protein>
<feature type="compositionally biased region" description="Basic and acidic residues" evidence="1">
    <location>
        <begin position="40"/>
        <end position="49"/>
    </location>
</feature>
<evidence type="ECO:0000313" key="3">
    <source>
        <dbReference type="Proteomes" id="UP000288216"/>
    </source>
</evidence>
<dbReference type="Proteomes" id="UP000288216">
    <property type="component" value="Unassembled WGS sequence"/>
</dbReference>
<feature type="compositionally biased region" description="Basic and acidic residues" evidence="1">
    <location>
        <begin position="60"/>
        <end position="73"/>
    </location>
</feature>
<keyword evidence="3" id="KW-1185">Reference proteome</keyword>